<dbReference type="GO" id="GO:0004190">
    <property type="term" value="F:aspartic-type endopeptidase activity"/>
    <property type="evidence" value="ECO:0007669"/>
    <property type="project" value="UniProtKB-KW"/>
</dbReference>
<keyword evidence="7" id="KW-1133">Transmembrane helix</keyword>
<evidence type="ECO:0000256" key="1">
    <source>
        <dbReference type="ARBA" id="ARBA00007447"/>
    </source>
</evidence>
<reference evidence="9 10" key="1">
    <citation type="submission" date="2024-11" db="EMBL/GenBank/DDBJ databases">
        <title>A near-complete genome assembly of Cinchona calisaya.</title>
        <authorList>
            <person name="Lian D.C."/>
            <person name="Zhao X.W."/>
            <person name="Wei L."/>
        </authorList>
    </citation>
    <scope>NUCLEOTIDE SEQUENCE [LARGE SCALE GENOMIC DNA]</scope>
    <source>
        <tissue evidence="9">Nenye</tissue>
    </source>
</reference>
<dbReference type="FunFam" id="2.40.70.10:FF:000028">
    <property type="entry name" value="Eukaryotic aspartyl protease family protein"/>
    <property type="match status" value="1"/>
</dbReference>
<feature type="domain" description="Peptidase A1" evidence="8">
    <location>
        <begin position="96"/>
        <end position="450"/>
    </location>
</feature>
<keyword evidence="7" id="KW-0472">Membrane</keyword>
<dbReference type="SUPFAM" id="SSF50630">
    <property type="entry name" value="Acid proteases"/>
    <property type="match status" value="1"/>
</dbReference>
<keyword evidence="2" id="KW-0645">Protease</keyword>
<dbReference type="InterPro" id="IPR034161">
    <property type="entry name" value="Pepsin-like_plant"/>
</dbReference>
<dbReference type="Pfam" id="PF14541">
    <property type="entry name" value="TAXi_C"/>
    <property type="match status" value="1"/>
</dbReference>
<evidence type="ECO:0000256" key="2">
    <source>
        <dbReference type="ARBA" id="ARBA00022670"/>
    </source>
</evidence>
<organism evidence="9 10">
    <name type="scientific">Cinchona calisaya</name>
    <dbReference type="NCBI Taxonomy" id="153742"/>
    <lineage>
        <taxon>Eukaryota</taxon>
        <taxon>Viridiplantae</taxon>
        <taxon>Streptophyta</taxon>
        <taxon>Embryophyta</taxon>
        <taxon>Tracheophyta</taxon>
        <taxon>Spermatophyta</taxon>
        <taxon>Magnoliopsida</taxon>
        <taxon>eudicotyledons</taxon>
        <taxon>Gunneridae</taxon>
        <taxon>Pentapetalae</taxon>
        <taxon>asterids</taxon>
        <taxon>lamiids</taxon>
        <taxon>Gentianales</taxon>
        <taxon>Rubiaceae</taxon>
        <taxon>Cinchonoideae</taxon>
        <taxon>Cinchoneae</taxon>
        <taxon>Cinchona</taxon>
    </lineage>
</organism>
<dbReference type="GO" id="GO:0006508">
    <property type="term" value="P:proteolysis"/>
    <property type="evidence" value="ECO:0007669"/>
    <property type="project" value="UniProtKB-KW"/>
</dbReference>
<gene>
    <name evidence="9" type="ORF">ACH5RR_016145</name>
</gene>
<dbReference type="FunFam" id="2.40.70.10:FF:000056">
    <property type="entry name" value="Eukaryotic aspartyl protease family protein"/>
    <property type="match status" value="1"/>
</dbReference>
<dbReference type="AlphaFoldDB" id="A0ABD2ZV66"/>
<dbReference type="InterPro" id="IPR032799">
    <property type="entry name" value="TAXi_C"/>
</dbReference>
<dbReference type="Proteomes" id="UP001630127">
    <property type="component" value="Unassembled WGS sequence"/>
</dbReference>
<evidence type="ECO:0000256" key="4">
    <source>
        <dbReference type="ARBA" id="ARBA00022801"/>
    </source>
</evidence>
<feature type="transmembrane region" description="Helical" evidence="7">
    <location>
        <begin position="12"/>
        <end position="30"/>
    </location>
</feature>
<proteinExistence type="inferred from homology"/>
<keyword evidence="5" id="KW-0325">Glycoprotein</keyword>
<dbReference type="InterPro" id="IPR033121">
    <property type="entry name" value="PEPTIDASE_A1"/>
</dbReference>
<name>A0ABD2ZV66_9GENT</name>
<evidence type="ECO:0000256" key="7">
    <source>
        <dbReference type="SAM" id="Phobius"/>
    </source>
</evidence>
<dbReference type="Gene3D" id="2.40.70.10">
    <property type="entry name" value="Acid Proteases"/>
    <property type="match status" value="2"/>
</dbReference>
<dbReference type="PRINTS" id="PR00792">
    <property type="entry name" value="PEPSIN"/>
</dbReference>
<evidence type="ECO:0000313" key="10">
    <source>
        <dbReference type="Proteomes" id="UP001630127"/>
    </source>
</evidence>
<evidence type="ECO:0000259" key="8">
    <source>
        <dbReference type="PROSITE" id="PS51767"/>
    </source>
</evidence>
<dbReference type="CDD" id="cd05476">
    <property type="entry name" value="pepsin_A_like_plant"/>
    <property type="match status" value="1"/>
</dbReference>
<accession>A0ABD2ZV66</accession>
<evidence type="ECO:0000313" key="9">
    <source>
        <dbReference type="EMBL" id="KAL3523311.1"/>
    </source>
</evidence>
<keyword evidence="4" id="KW-0378">Hydrolase</keyword>
<evidence type="ECO:0000256" key="3">
    <source>
        <dbReference type="ARBA" id="ARBA00022750"/>
    </source>
</evidence>
<evidence type="ECO:0000256" key="6">
    <source>
        <dbReference type="PIRSR" id="PIRSR601461-1"/>
    </source>
</evidence>
<dbReference type="PROSITE" id="PS51767">
    <property type="entry name" value="PEPTIDASE_A1"/>
    <property type="match status" value="1"/>
</dbReference>
<keyword evidence="3" id="KW-0064">Aspartyl protease</keyword>
<evidence type="ECO:0000256" key="5">
    <source>
        <dbReference type="ARBA" id="ARBA00023180"/>
    </source>
</evidence>
<feature type="active site" evidence="6">
    <location>
        <position position="114"/>
    </location>
</feature>
<dbReference type="InterPro" id="IPR001461">
    <property type="entry name" value="Aspartic_peptidase_A1"/>
</dbReference>
<sequence>MMFVDLRSKGSLVVLGLWVFLVVNGIFLVIEGNQNNVVFEVQHKFKAIRNVHGGERGKGSWLTSLKNHDSYRHGRMLASLDLPLGGDGSPTDAALYFTKLSIGTPPQDYYVQVDTGSDILWVNCAGCNKCPKKSSLGIDLTLYDIKASSTGKSVSCDQDFCLNAFNAPSSDCKVGYPCEYSVTYGDGSSTGGYFVRDYARFNQVSGNLQTTTMNGTIVFGCSSQQSGELDSSTEAVDGIIGFGQANSSIISQLALAGKVKKVFSHCLDGINGGGIFAIGEVVQPKLNSTPLVQNEPHYNVVMNTIEVGGDALDLPTDVFGGGSGSGTIIDSGTTLAYLPDDVYTPLMGKIMASQPNLKIHIVETQFKCFVYSGNIDDGFPVVTFHFEGSLSLTVYPHEYFFDLNDDQWCIGWQNKGMQTRDGREVILLGDLALSNKLVLYDLENQTIGWAEYKCSSSIKVRDGTSGNVYTVGSHILSSACGLNTGKLLRFLLLIVVPFLCKLIK</sequence>
<dbReference type="EMBL" id="JBJUIK010000007">
    <property type="protein sequence ID" value="KAL3523311.1"/>
    <property type="molecule type" value="Genomic_DNA"/>
</dbReference>
<dbReference type="InterPro" id="IPR021109">
    <property type="entry name" value="Peptidase_aspartic_dom_sf"/>
</dbReference>
<dbReference type="PANTHER" id="PTHR13683">
    <property type="entry name" value="ASPARTYL PROTEASES"/>
    <property type="match status" value="1"/>
</dbReference>
<feature type="active site" evidence="6">
    <location>
        <position position="330"/>
    </location>
</feature>
<keyword evidence="10" id="KW-1185">Reference proteome</keyword>
<dbReference type="InterPro" id="IPR032861">
    <property type="entry name" value="TAXi_N"/>
</dbReference>
<keyword evidence="7" id="KW-0812">Transmembrane</keyword>
<comment type="caution">
    <text evidence="9">The sequence shown here is derived from an EMBL/GenBank/DDBJ whole genome shotgun (WGS) entry which is preliminary data.</text>
</comment>
<protein>
    <recommendedName>
        <fullName evidence="8">Peptidase A1 domain-containing protein</fullName>
    </recommendedName>
</protein>
<dbReference type="Pfam" id="PF14543">
    <property type="entry name" value="TAXi_N"/>
    <property type="match status" value="1"/>
</dbReference>
<dbReference type="PANTHER" id="PTHR13683:SF768">
    <property type="entry name" value="EUKARYOTIC ASPARTYL PROTEASE FAMILY PROTEIN"/>
    <property type="match status" value="1"/>
</dbReference>
<comment type="similarity">
    <text evidence="1">Belongs to the peptidase A1 family.</text>
</comment>